<sequence>MLPPEIFDIIGDFLYDDKQSLLACSLCRSLLPSTRYHLFSDLSIQPCTKQVLGLIDILQSSLNTIAPYVERLMFTNLTQCVFVAGVADVENAIRKMPRILSLLPYARCVRISNTNFEQVPQEITRCLISYLRPSIIIELHSLHFYRFSEFADLVCSLPNLQSVEVKRLTWTHSGRSVSHLGRVSSAVEWHVLEFERGENLRDLTEWLGAHHPTPIIRSFYYDAASQSEVSPLRALFCKVAPFLRCLQISFPAFADGRSVSDSLHDLIDLRECTSLRSLRYRHLFPNEAVTTTISPWIFQILKQIPSNSLEDIGFELMLPTSEDETCLKELDWSGISSVLSGKEFKYLRSIQLSMTVGSGFDCAQAVRVILDRMSGFKHALRWEAV</sequence>
<dbReference type="OrthoDB" id="2788229at2759"/>
<keyword evidence="2" id="KW-1185">Reference proteome</keyword>
<organism evidence="1 2">
    <name type="scientific">Rhodocollybia butyracea</name>
    <dbReference type="NCBI Taxonomy" id="206335"/>
    <lineage>
        <taxon>Eukaryota</taxon>
        <taxon>Fungi</taxon>
        <taxon>Dikarya</taxon>
        <taxon>Basidiomycota</taxon>
        <taxon>Agaricomycotina</taxon>
        <taxon>Agaricomycetes</taxon>
        <taxon>Agaricomycetidae</taxon>
        <taxon>Agaricales</taxon>
        <taxon>Marasmiineae</taxon>
        <taxon>Omphalotaceae</taxon>
        <taxon>Rhodocollybia</taxon>
    </lineage>
</organism>
<evidence type="ECO:0000313" key="1">
    <source>
        <dbReference type="EMBL" id="KAF9059327.1"/>
    </source>
</evidence>
<dbReference type="Proteomes" id="UP000772434">
    <property type="component" value="Unassembled WGS sequence"/>
</dbReference>
<comment type="caution">
    <text evidence="1">The sequence shown here is derived from an EMBL/GenBank/DDBJ whole genome shotgun (WGS) entry which is preliminary data.</text>
</comment>
<reference evidence="1" key="1">
    <citation type="submission" date="2020-11" db="EMBL/GenBank/DDBJ databases">
        <authorList>
            <consortium name="DOE Joint Genome Institute"/>
            <person name="Ahrendt S."/>
            <person name="Riley R."/>
            <person name="Andreopoulos W."/>
            <person name="Labutti K."/>
            <person name="Pangilinan J."/>
            <person name="Ruiz-Duenas F.J."/>
            <person name="Barrasa J.M."/>
            <person name="Sanchez-Garcia M."/>
            <person name="Camarero S."/>
            <person name="Miyauchi S."/>
            <person name="Serrano A."/>
            <person name="Linde D."/>
            <person name="Babiker R."/>
            <person name="Drula E."/>
            <person name="Ayuso-Fernandez I."/>
            <person name="Pacheco R."/>
            <person name="Padilla G."/>
            <person name="Ferreira P."/>
            <person name="Barriuso J."/>
            <person name="Kellner H."/>
            <person name="Castanera R."/>
            <person name="Alfaro M."/>
            <person name="Ramirez L."/>
            <person name="Pisabarro A.G."/>
            <person name="Kuo A."/>
            <person name="Tritt A."/>
            <person name="Lipzen A."/>
            <person name="He G."/>
            <person name="Yan M."/>
            <person name="Ng V."/>
            <person name="Cullen D."/>
            <person name="Martin F."/>
            <person name="Rosso M.-N."/>
            <person name="Henrissat B."/>
            <person name="Hibbett D."/>
            <person name="Martinez A.T."/>
            <person name="Grigoriev I.V."/>
        </authorList>
    </citation>
    <scope>NUCLEOTIDE SEQUENCE</scope>
    <source>
        <strain evidence="1">AH 40177</strain>
    </source>
</reference>
<protein>
    <submittedName>
        <fullName evidence="1">Uncharacterized protein</fullName>
    </submittedName>
</protein>
<gene>
    <name evidence="1" type="ORF">BDP27DRAFT_1431511</name>
</gene>
<accession>A0A9P5TYH7</accession>
<evidence type="ECO:0000313" key="2">
    <source>
        <dbReference type="Proteomes" id="UP000772434"/>
    </source>
</evidence>
<dbReference type="SUPFAM" id="SSF52047">
    <property type="entry name" value="RNI-like"/>
    <property type="match status" value="1"/>
</dbReference>
<dbReference type="AlphaFoldDB" id="A0A9P5TYH7"/>
<proteinExistence type="predicted"/>
<dbReference type="EMBL" id="JADNRY010000309">
    <property type="protein sequence ID" value="KAF9059327.1"/>
    <property type="molecule type" value="Genomic_DNA"/>
</dbReference>
<name>A0A9P5TYH7_9AGAR</name>